<keyword evidence="1" id="KW-0732">Signal</keyword>
<dbReference type="PANTHER" id="PTHR44103">
    <property type="entry name" value="PROPROTEIN CONVERTASE P"/>
    <property type="match status" value="1"/>
</dbReference>
<dbReference type="InterPro" id="IPR028994">
    <property type="entry name" value="Integrin_alpha_N"/>
</dbReference>
<dbReference type="AlphaFoldDB" id="A0A1G7CY32"/>
<keyword evidence="3" id="KW-1185">Reference proteome</keyword>
<dbReference type="STRING" id="1391627.SAMN05216464_106151"/>
<evidence type="ECO:0000256" key="1">
    <source>
        <dbReference type="ARBA" id="ARBA00022729"/>
    </source>
</evidence>
<proteinExistence type="predicted"/>
<organism evidence="2 3">
    <name type="scientific">Mucilaginibacter pineti</name>
    <dbReference type="NCBI Taxonomy" id="1391627"/>
    <lineage>
        <taxon>Bacteria</taxon>
        <taxon>Pseudomonadati</taxon>
        <taxon>Bacteroidota</taxon>
        <taxon>Sphingobacteriia</taxon>
        <taxon>Sphingobacteriales</taxon>
        <taxon>Sphingobacteriaceae</taxon>
        <taxon>Mucilaginibacter</taxon>
    </lineage>
</organism>
<dbReference type="OrthoDB" id="974255at2"/>
<sequence length="513" mass="57922">MHRTIIIVIFFLGIVMIYWNCTNTKGHYSSEGEVLSKKYCTSCHAYPSPSLLNKQTWANHVLPAMGAFADLFKDKDGTYRKLTPEMAAQYRNPLFAHVRASIPTADWEKVVDFYLENAPDSLISPAVPITADSKQFDTSLPIKKSKAYTGLVYYDEKSKLLFQSNFKDSTLRIYDSSLQVKDSLIHCKGVVDVEPLNAVNTKGRTSFLVTHIGSFQPTVQKNGFVEQVDIQGGKIIHRKTLCDSVYRPVQSAMVDMDSDEKKDIVVCEFGYMSGQLSLFKNTGNGHYQKQTISTTAGAEKMYIEDINGDGLPDIWVLFAHDIEGVFQFINKGGGKFEQKQVLSFPPCYGSTYFELKDIDHDGQKEIIYTCGDNADYSQILKPYHGVYIFKKNAQGQFKQVYFFHVNGCYKAVSADFNQDGKPDLAVISFFADYEHQPQEGFLWLINQGGYKYKAFTDPAVTNKGRWICMDVKDMNGDHKPDIILGNMAAKPGKNRTLMLQWMNGPEILVLKSK</sequence>
<dbReference type="Proteomes" id="UP000199072">
    <property type="component" value="Unassembled WGS sequence"/>
</dbReference>
<reference evidence="2 3" key="1">
    <citation type="submission" date="2016-10" db="EMBL/GenBank/DDBJ databases">
        <authorList>
            <person name="de Groot N.N."/>
        </authorList>
    </citation>
    <scope>NUCLEOTIDE SEQUENCE [LARGE SCALE GENOMIC DNA]</scope>
    <source>
        <strain evidence="2 3">47C3B</strain>
    </source>
</reference>
<accession>A0A1G7CY32</accession>
<dbReference type="Pfam" id="PF13517">
    <property type="entry name" value="FG-GAP_3"/>
    <property type="match status" value="2"/>
</dbReference>
<gene>
    <name evidence="2" type="ORF">SAMN05216464_106151</name>
</gene>
<evidence type="ECO:0000313" key="3">
    <source>
        <dbReference type="Proteomes" id="UP000199072"/>
    </source>
</evidence>
<dbReference type="PANTHER" id="PTHR44103:SF1">
    <property type="entry name" value="PROPROTEIN CONVERTASE P"/>
    <property type="match status" value="1"/>
</dbReference>
<dbReference type="SUPFAM" id="SSF69318">
    <property type="entry name" value="Integrin alpha N-terminal domain"/>
    <property type="match status" value="1"/>
</dbReference>
<dbReference type="EMBL" id="FNAI01000006">
    <property type="protein sequence ID" value="SDE44242.1"/>
    <property type="molecule type" value="Genomic_DNA"/>
</dbReference>
<dbReference type="RefSeq" id="WP_091150062.1">
    <property type="nucleotide sequence ID" value="NZ_FNAI01000006.1"/>
</dbReference>
<dbReference type="InterPro" id="IPR013517">
    <property type="entry name" value="FG-GAP"/>
</dbReference>
<dbReference type="Gene3D" id="2.130.10.130">
    <property type="entry name" value="Integrin alpha, N-terminal"/>
    <property type="match status" value="2"/>
</dbReference>
<evidence type="ECO:0000313" key="2">
    <source>
        <dbReference type="EMBL" id="SDE44242.1"/>
    </source>
</evidence>
<name>A0A1G7CY32_9SPHI</name>
<protein>
    <submittedName>
        <fullName evidence="2">Repeat domain-containing protein</fullName>
    </submittedName>
</protein>